<feature type="region of interest" description="Disordered" evidence="1">
    <location>
        <begin position="294"/>
        <end position="322"/>
    </location>
</feature>
<reference evidence="2 3" key="2">
    <citation type="submission" date="2018-11" db="EMBL/GenBank/DDBJ databases">
        <authorList>
            <consortium name="Pathogen Informatics"/>
        </authorList>
    </citation>
    <scope>NUCLEOTIDE SEQUENCE [LARGE SCALE GENOMIC DNA]</scope>
</reference>
<protein>
    <submittedName>
        <fullName evidence="4">Protein kinase domain-containing protein</fullName>
    </submittedName>
</protein>
<feature type="compositionally biased region" description="Pro residues" evidence="1">
    <location>
        <begin position="173"/>
        <end position="191"/>
    </location>
</feature>
<dbReference type="Proteomes" id="UP000282613">
    <property type="component" value="Unassembled WGS sequence"/>
</dbReference>
<dbReference type="AlphaFoldDB" id="A0A0R3W6Q3"/>
<name>A0A0R3W6Q3_TAEAS</name>
<accession>A0A0R3W6Q3</accession>
<evidence type="ECO:0000313" key="2">
    <source>
        <dbReference type="EMBL" id="VDK35813.1"/>
    </source>
</evidence>
<gene>
    <name evidence="2" type="ORF">TASK_LOCUS5897</name>
</gene>
<dbReference type="WBParaSite" id="TASK_0000589601-mRNA-1">
    <property type="protein sequence ID" value="TASK_0000589601-mRNA-1"/>
    <property type="gene ID" value="TASK_0000589601"/>
</dbReference>
<feature type="compositionally biased region" description="Polar residues" evidence="1">
    <location>
        <begin position="313"/>
        <end position="322"/>
    </location>
</feature>
<dbReference type="EMBL" id="UYRS01018450">
    <property type="protein sequence ID" value="VDK35813.1"/>
    <property type="molecule type" value="Genomic_DNA"/>
</dbReference>
<sequence length="591" mass="64901">MRGQSVSEMRRLHGGGRQIPQSAPFVRWESFNEAANKGRVLDRIRGIVKEVRGKICERRAGKAKGINSGASKVEAMRVQDSHHNNRRGLVKRNINRVGRPSKKSGLATAAASAAATAATTKASPATHKGLTKRTSIIIKPISAHEVFRKISSHMRCLHENIGKGGAANVPTWKPPPCPPPNPPAQKQPQPQPHVRTQAHVACSAARMHALSSTRRRRTPVRLTIQHGCQWEAAQALLLPNIFVPPAVVQRTSSCLHETAHCRAVDSIQPAQYVSKLVVNMSLHDAADIPLQSQSEIPPKRSATPVSPLMADHTNPSSSYTISMHSIPSSRLFTDTSGKATRGRQNEIYEVDKVDQVEAGVHSLLEDKTVQVNRPLKMTPSSQQTREPCRVNPPPSCLRCPPTLGDVTIRHSSTDEGAVANGVAKDLAHRQRKPSVHGRACVEGKASLAHPVGRRVQPSTNSPPKPTLDKRRANGPSAGNQRKQLTKRRFPCHHRQTIEHRREKERKKSKRIGEKWKEEETNCGVLQMQAMPRKVKARMRTEMDAAVALLHEVDGDGGWWRWWTGVVVDKSGGGAVHAATWSDGRSDLIGEA</sequence>
<proteinExistence type="predicted"/>
<evidence type="ECO:0000256" key="1">
    <source>
        <dbReference type="SAM" id="MobiDB-lite"/>
    </source>
</evidence>
<organism evidence="4">
    <name type="scientific">Taenia asiatica</name>
    <name type="common">Asian tapeworm</name>
    <dbReference type="NCBI Taxonomy" id="60517"/>
    <lineage>
        <taxon>Eukaryota</taxon>
        <taxon>Metazoa</taxon>
        <taxon>Spiralia</taxon>
        <taxon>Lophotrochozoa</taxon>
        <taxon>Platyhelminthes</taxon>
        <taxon>Cestoda</taxon>
        <taxon>Eucestoda</taxon>
        <taxon>Cyclophyllidea</taxon>
        <taxon>Taeniidae</taxon>
        <taxon>Taenia</taxon>
    </lineage>
</organism>
<feature type="region of interest" description="Disordered" evidence="1">
    <location>
        <begin position="445"/>
        <end position="488"/>
    </location>
</feature>
<feature type="region of interest" description="Disordered" evidence="1">
    <location>
        <begin position="173"/>
        <end position="192"/>
    </location>
</feature>
<reference evidence="4" key="1">
    <citation type="submission" date="2017-02" db="UniProtKB">
        <authorList>
            <consortium name="WormBaseParasite"/>
        </authorList>
    </citation>
    <scope>IDENTIFICATION</scope>
</reference>
<evidence type="ECO:0000313" key="3">
    <source>
        <dbReference type="Proteomes" id="UP000282613"/>
    </source>
</evidence>
<keyword evidence="3" id="KW-1185">Reference proteome</keyword>
<evidence type="ECO:0000313" key="4">
    <source>
        <dbReference type="WBParaSite" id="TASK_0000589601-mRNA-1"/>
    </source>
</evidence>